<dbReference type="InterPro" id="IPR037118">
    <property type="entry name" value="Val-tRNA_synth_C_sf"/>
</dbReference>
<dbReference type="Pfam" id="PF16326">
    <property type="entry name" value="ABC_tran_CTD"/>
    <property type="match status" value="1"/>
</dbReference>
<evidence type="ECO:0000256" key="4">
    <source>
        <dbReference type="SAM" id="MobiDB-lite"/>
    </source>
</evidence>
<dbReference type="SMART" id="SM00382">
    <property type="entry name" value="AAA"/>
    <property type="match status" value="2"/>
</dbReference>
<keyword evidence="1" id="KW-0547">Nucleotide-binding</keyword>
<organism evidence="6 7">
    <name type="scientific">Alicyclobacillus dauci</name>
    <dbReference type="NCBI Taxonomy" id="1475485"/>
    <lineage>
        <taxon>Bacteria</taxon>
        <taxon>Bacillati</taxon>
        <taxon>Bacillota</taxon>
        <taxon>Bacilli</taxon>
        <taxon>Bacillales</taxon>
        <taxon>Alicyclobacillaceae</taxon>
        <taxon>Alicyclobacillus</taxon>
    </lineage>
</organism>
<sequence length="645" mass="73525">MNILSADNVCKSYGEKILLNHVSFGIEDTDRIGLIGVNGAGKSSLLKIIAGLDTQDSGTITLAGRVTVHYLPQEPTFDPDATVLHQVFHGDLPVMRLLREYEETTQSLAEDPESQELQARLIRLQGRLDEMDAWQLEHEAKIILTRLGISNFHAKVGTLSGGQRKRVAMARALIQPSDLLILDEPTNHIDNESVEWLESYLQRRKGALFMVTHDRYFLDRVVNRIFELNHGHIYQYPGNYWKFIEMKVAREAEERVSEEKRQNFLRNEIEWIKKGPRARGTKQKARTERYYEILEQTPMGTEEEVQLSTASTRLGKSVIELRQVWKAYEGRTLVADFSYIVLRDDRIGIVGPNGAGKSTLLKMMIGRMQPDQGEVSIGSTVKIGYFSQEHEDMDTSQRVIDYIRDEAEYVQTADGETISAGQMLERFLFPGPLQWTPIAKLSGGEKRRLALLRMLMSAPNVLVLDEPTNDLDIPTLAILESYLDEFPGAVITVSHDRYFLDNVVDKIFAFEGNGKISVHFGDFSDYAATKRSESDGAPVTATADGGAKAAQADKDETTRRTHQRETLKFTFKEQKEYDEIDDRIEETEAALKRVADEMVRHADDHVRLQELFTEQQQLESHLEHLMDRWTYLNELAEKIEQSRKS</sequence>
<dbReference type="InterPro" id="IPR032524">
    <property type="entry name" value="ABC_tran_C"/>
</dbReference>
<dbReference type="Gene3D" id="3.40.50.300">
    <property type="entry name" value="P-loop containing nucleotide triphosphate hydrolases"/>
    <property type="match status" value="2"/>
</dbReference>
<dbReference type="RefSeq" id="WP_268043420.1">
    <property type="nucleotide sequence ID" value="NZ_CP104064.1"/>
</dbReference>
<evidence type="ECO:0000256" key="2">
    <source>
        <dbReference type="ARBA" id="ARBA00022840"/>
    </source>
</evidence>
<dbReference type="InterPro" id="IPR003439">
    <property type="entry name" value="ABC_transporter-like_ATP-bd"/>
</dbReference>
<dbReference type="PROSITE" id="PS50893">
    <property type="entry name" value="ABC_TRANSPORTER_2"/>
    <property type="match status" value="2"/>
</dbReference>
<feature type="region of interest" description="Disordered" evidence="4">
    <location>
        <begin position="531"/>
        <end position="563"/>
    </location>
</feature>
<feature type="compositionally biased region" description="Low complexity" evidence="4">
    <location>
        <begin position="540"/>
        <end position="550"/>
    </location>
</feature>
<dbReference type="Pfam" id="PF00005">
    <property type="entry name" value="ABC_tran"/>
    <property type="match status" value="2"/>
</dbReference>
<reference evidence="6" key="1">
    <citation type="submission" date="2022-08" db="EMBL/GenBank/DDBJ databases">
        <title>Alicyclobacillus dauci DSM2870, complete genome.</title>
        <authorList>
            <person name="Wang Q."/>
            <person name="Cai R."/>
            <person name="Wang Z."/>
        </authorList>
    </citation>
    <scope>NUCLEOTIDE SEQUENCE</scope>
    <source>
        <strain evidence="6">DSM 28700</strain>
    </source>
</reference>
<feature type="domain" description="ABC transporter" evidence="5">
    <location>
        <begin position="4"/>
        <end position="255"/>
    </location>
</feature>
<evidence type="ECO:0000259" key="5">
    <source>
        <dbReference type="PROSITE" id="PS50893"/>
    </source>
</evidence>
<dbReference type="InterPro" id="IPR027417">
    <property type="entry name" value="P-loop_NTPase"/>
</dbReference>
<dbReference type="PROSITE" id="PS00211">
    <property type="entry name" value="ABC_TRANSPORTER_1"/>
    <property type="match status" value="2"/>
</dbReference>
<dbReference type="InterPro" id="IPR003593">
    <property type="entry name" value="AAA+_ATPase"/>
</dbReference>
<name>A0ABY6Z070_9BACL</name>
<dbReference type="Gene3D" id="1.10.287.380">
    <property type="entry name" value="Valyl-tRNA synthetase, C-terminal domain"/>
    <property type="match status" value="1"/>
</dbReference>
<dbReference type="Pfam" id="PF12848">
    <property type="entry name" value="ABC_tran_Xtn"/>
    <property type="match status" value="1"/>
</dbReference>
<protein>
    <submittedName>
        <fullName evidence="6">ABC-F family ATP-binding cassette domain-containing protein</fullName>
    </submittedName>
</protein>
<dbReference type="GO" id="GO:0005524">
    <property type="term" value="F:ATP binding"/>
    <property type="evidence" value="ECO:0007669"/>
    <property type="project" value="UniProtKB-KW"/>
</dbReference>
<keyword evidence="7" id="KW-1185">Reference proteome</keyword>
<accession>A0ABY6Z070</accession>
<dbReference type="InterPro" id="IPR051309">
    <property type="entry name" value="ABCF_ATPase"/>
</dbReference>
<evidence type="ECO:0000256" key="3">
    <source>
        <dbReference type="SAM" id="Coils"/>
    </source>
</evidence>
<feature type="domain" description="ABC transporter" evidence="5">
    <location>
        <begin position="319"/>
        <end position="537"/>
    </location>
</feature>
<feature type="coiled-coil region" evidence="3">
    <location>
        <begin position="577"/>
        <end position="628"/>
    </location>
</feature>
<dbReference type="InterPro" id="IPR017871">
    <property type="entry name" value="ABC_transporter-like_CS"/>
</dbReference>
<keyword evidence="3" id="KW-0175">Coiled coil</keyword>
<feature type="compositionally biased region" description="Basic and acidic residues" evidence="4">
    <location>
        <begin position="551"/>
        <end position="563"/>
    </location>
</feature>
<dbReference type="SUPFAM" id="SSF52540">
    <property type="entry name" value="P-loop containing nucleoside triphosphate hydrolases"/>
    <property type="match status" value="2"/>
</dbReference>
<proteinExistence type="predicted"/>
<dbReference type="Proteomes" id="UP001164803">
    <property type="component" value="Chromosome"/>
</dbReference>
<evidence type="ECO:0000313" key="7">
    <source>
        <dbReference type="Proteomes" id="UP001164803"/>
    </source>
</evidence>
<dbReference type="CDD" id="cd03221">
    <property type="entry name" value="ABCF_EF-3"/>
    <property type="match status" value="2"/>
</dbReference>
<evidence type="ECO:0000256" key="1">
    <source>
        <dbReference type="ARBA" id="ARBA00022741"/>
    </source>
</evidence>
<evidence type="ECO:0000313" key="6">
    <source>
        <dbReference type="EMBL" id="WAH36112.1"/>
    </source>
</evidence>
<dbReference type="InterPro" id="IPR032781">
    <property type="entry name" value="ABC_tran_Xtn"/>
</dbReference>
<gene>
    <name evidence="6" type="ORF">NZD86_17955</name>
</gene>
<dbReference type="EMBL" id="CP104064">
    <property type="protein sequence ID" value="WAH36112.1"/>
    <property type="molecule type" value="Genomic_DNA"/>
</dbReference>
<dbReference type="PANTHER" id="PTHR42855:SF1">
    <property type="entry name" value="ABC TRANSPORTER DOMAIN-CONTAINING PROTEIN"/>
    <property type="match status" value="1"/>
</dbReference>
<keyword evidence="2 6" id="KW-0067">ATP-binding</keyword>
<dbReference type="PANTHER" id="PTHR42855">
    <property type="entry name" value="ABC TRANSPORTER ATP-BINDING SUBUNIT"/>
    <property type="match status" value="1"/>
</dbReference>